<dbReference type="AlphaFoldDB" id="A0A3P7J2Q7"/>
<sequence>MLTRNLTSNYGGIICSTDDFFMHNGEYQFNPEKLEENLTSNHGGIICSTDDFFMHNGEYQFNPEKLEEYHRNNILRVREAMKDGIKPIIVDNTISLQIIWNSMLFMRNVHGVTKAKIHAMLQSLEEQGKPSLSQLVGKGRQVKLEPPCELLENGVLEHIAPTSSSDIVLADVLAKLFPNGLHVNQLPPSVSLAPDPRPHIRVVAQRDMATQTNEVVGWSCERYLVL</sequence>
<dbReference type="OrthoDB" id="3231855at2759"/>
<reference evidence="1 2" key="1">
    <citation type="submission" date="2018-11" db="EMBL/GenBank/DDBJ databases">
        <authorList>
            <consortium name="Pathogen Informatics"/>
        </authorList>
    </citation>
    <scope>NUCLEOTIDE SEQUENCE [LARGE SCALE GENOMIC DNA]</scope>
</reference>
<protein>
    <submittedName>
        <fullName evidence="1">Uncharacterized protein</fullName>
    </submittedName>
</protein>
<accession>A0A3P7J2Q7</accession>
<keyword evidence="2" id="KW-1185">Reference proteome</keyword>
<gene>
    <name evidence="1" type="ORF">SVUK_LOCUS12254</name>
</gene>
<dbReference type="Proteomes" id="UP000270094">
    <property type="component" value="Unassembled WGS sequence"/>
</dbReference>
<dbReference type="PANTHER" id="PTHR13308">
    <property type="entry name" value="NEDD4-BINDING PROTEIN 2-LIKE 1"/>
    <property type="match status" value="1"/>
</dbReference>
<dbReference type="Gene3D" id="3.40.50.300">
    <property type="entry name" value="P-loop containing nucleotide triphosphate hydrolases"/>
    <property type="match status" value="1"/>
</dbReference>
<dbReference type="EMBL" id="UYYB01098773">
    <property type="protein sequence ID" value="VDM77256.1"/>
    <property type="molecule type" value="Genomic_DNA"/>
</dbReference>
<dbReference type="PANTHER" id="PTHR13308:SF40">
    <property type="entry name" value="NEDD4-BINDING PROTEIN 2-LIKE 1"/>
    <property type="match status" value="1"/>
</dbReference>
<organism evidence="1 2">
    <name type="scientific">Strongylus vulgaris</name>
    <name type="common">Blood worm</name>
    <dbReference type="NCBI Taxonomy" id="40348"/>
    <lineage>
        <taxon>Eukaryota</taxon>
        <taxon>Metazoa</taxon>
        <taxon>Ecdysozoa</taxon>
        <taxon>Nematoda</taxon>
        <taxon>Chromadorea</taxon>
        <taxon>Rhabditida</taxon>
        <taxon>Rhabditina</taxon>
        <taxon>Rhabditomorpha</taxon>
        <taxon>Strongyloidea</taxon>
        <taxon>Strongylidae</taxon>
        <taxon>Strongylus</taxon>
    </lineage>
</organism>
<evidence type="ECO:0000313" key="1">
    <source>
        <dbReference type="EMBL" id="VDM77256.1"/>
    </source>
</evidence>
<dbReference type="InterPro" id="IPR027417">
    <property type="entry name" value="P-loop_NTPase"/>
</dbReference>
<name>A0A3P7J2Q7_STRVU</name>
<evidence type="ECO:0000313" key="2">
    <source>
        <dbReference type="Proteomes" id="UP000270094"/>
    </source>
</evidence>
<proteinExistence type="predicted"/>
<dbReference type="InterPro" id="IPR026302">
    <property type="entry name" value="NEDD4-bd_p2"/>
</dbReference>